<keyword evidence="2" id="KW-0813">Transport</keyword>
<keyword evidence="3" id="KW-0050">Antiport</keyword>
<dbReference type="GO" id="GO:1902600">
    <property type="term" value="P:proton transmembrane transport"/>
    <property type="evidence" value="ECO:0007669"/>
    <property type="project" value="InterPro"/>
</dbReference>
<evidence type="ECO:0000256" key="8">
    <source>
        <dbReference type="ARBA" id="ARBA00023065"/>
    </source>
</evidence>
<dbReference type="Gene3D" id="3.40.50.720">
    <property type="entry name" value="NAD(P)-binding Rossmann-like Domain"/>
    <property type="match status" value="1"/>
</dbReference>
<dbReference type="AlphaFoldDB" id="A0A365PJY7"/>
<keyword evidence="8" id="KW-0406">Ion transport</keyword>
<feature type="transmembrane region" description="Helical" evidence="10">
    <location>
        <begin position="179"/>
        <end position="198"/>
    </location>
</feature>
<dbReference type="Pfam" id="PF00999">
    <property type="entry name" value="Na_H_Exchanger"/>
    <property type="match status" value="1"/>
</dbReference>
<feature type="transmembrane region" description="Helical" evidence="10">
    <location>
        <begin position="234"/>
        <end position="254"/>
    </location>
</feature>
<evidence type="ECO:0000313" key="13">
    <source>
        <dbReference type="Proteomes" id="UP000253688"/>
    </source>
</evidence>
<keyword evidence="7 10" id="KW-1133">Transmembrane helix</keyword>
<evidence type="ECO:0000256" key="4">
    <source>
        <dbReference type="ARBA" id="ARBA00022538"/>
    </source>
</evidence>
<proteinExistence type="predicted"/>
<keyword evidence="5 10" id="KW-0812">Transmembrane</keyword>
<evidence type="ECO:0000256" key="9">
    <source>
        <dbReference type="ARBA" id="ARBA00023136"/>
    </source>
</evidence>
<feature type="transmembrane region" description="Helical" evidence="10">
    <location>
        <begin position="352"/>
        <end position="373"/>
    </location>
</feature>
<feature type="domain" description="RCK N-terminal" evidence="11">
    <location>
        <begin position="395"/>
        <end position="516"/>
    </location>
</feature>
<evidence type="ECO:0000259" key="11">
    <source>
        <dbReference type="PROSITE" id="PS51201"/>
    </source>
</evidence>
<sequence>MSLLITVLFFLVATLIFAPIAKRYTFSTILGFTIAGLLLGPSVFKLIDDVDEIQLLTDLGMLAVLFFLGFYLKPKQLWQQRHHVLKLYAMPLALISIVLCVVCFLLLDQLLLGCLLGLSLSFSSVFLVQQFIEQKNQVHSQLGQNSLTAVQLQSCFAVILIILFPLLEDTATTRHGIAYFAAIIATISGLFLASRYLVRPAFHYLARHKSLELLPILSTLVVLSIFLILQILNIHILIAAFLAGLVLAETDFRTEIGNFIQPFKHALIGLLFFALGLNLTLNPLFQTPVFIVAAIVGLVVIKAGIIGVTSYFQQRQLKLSNLSAILLAQSGELTFILLKIAESEKVISTQILQPTLVVVFGSMLLTPPLFWLVNSKVLPLILKKPVQPDSDEVAQHPILILGFGRFGQIIARVLHAQGQHFSVIDSNQPAAHFIEQYGHRFIDADVTQIENLRIAGIEHCKLAILVIDDVEDSMNLARHLRLNYPELILFARARDRHHAHLLHQLGVQQIYRETYLSSLGMAEDVLIETGLSIDETKTRIEEFKQHDQVLLRSHYSTYDEDDQIERYPNALAELEYLFENTSISAKHRLMNEQNTQSEANSQQEIS</sequence>
<feature type="transmembrane region" description="Helical" evidence="10">
    <location>
        <begin position="110"/>
        <end position="128"/>
    </location>
</feature>
<dbReference type="PANTHER" id="PTHR46157:SF4">
    <property type="entry name" value="K(+) EFFLUX ANTIPORTER 3, CHLOROPLASTIC"/>
    <property type="match status" value="1"/>
</dbReference>
<feature type="transmembrane region" description="Helical" evidence="10">
    <location>
        <begin position="319"/>
        <end position="340"/>
    </location>
</feature>
<evidence type="ECO:0000313" key="12">
    <source>
        <dbReference type="EMBL" id="RBA48250.1"/>
    </source>
</evidence>
<dbReference type="InterPro" id="IPR006153">
    <property type="entry name" value="Cation/H_exchanger_TM"/>
</dbReference>
<dbReference type="GO" id="GO:0005886">
    <property type="term" value="C:plasma membrane"/>
    <property type="evidence" value="ECO:0007669"/>
    <property type="project" value="TreeGrafter"/>
</dbReference>
<evidence type="ECO:0000256" key="10">
    <source>
        <dbReference type="SAM" id="Phobius"/>
    </source>
</evidence>
<dbReference type="GO" id="GO:0015297">
    <property type="term" value="F:antiporter activity"/>
    <property type="evidence" value="ECO:0007669"/>
    <property type="project" value="UniProtKB-KW"/>
</dbReference>
<feature type="transmembrane region" description="Helical" evidence="10">
    <location>
        <begin position="84"/>
        <end position="104"/>
    </location>
</feature>
<dbReference type="Pfam" id="PF02254">
    <property type="entry name" value="TrkA_N"/>
    <property type="match status" value="1"/>
</dbReference>
<dbReference type="GO" id="GO:0006813">
    <property type="term" value="P:potassium ion transport"/>
    <property type="evidence" value="ECO:0007669"/>
    <property type="project" value="UniProtKB-KW"/>
</dbReference>
<dbReference type="STRING" id="40215.BVL33_15590"/>
<dbReference type="FunFam" id="3.40.50.720:FF:000036">
    <property type="entry name" value="Glutathione-regulated potassium-efflux system protein KefB"/>
    <property type="match status" value="1"/>
</dbReference>
<gene>
    <name evidence="12" type="ORF">DC346_07630</name>
</gene>
<organism evidence="12 13">
    <name type="scientific">Acinetobacter junii</name>
    <dbReference type="NCBI Taxonomy" id="40215"/>
    <lineage>
        <taxon>Bacteria</taxon>
        <taxon>Pseudomonadati</taxon>
        <taxon>Pseudomonadota</taxon>
        <taxon>Gammaproteobacteria</taxon>
        <taxon>Moraxellales</taxon>
        <taxon>Moraxellaceae</taxon>
        <taxon>Acinetobacter</taxon>
    </lineage>
</organism>
<evidence type="ECO:0000256" key="5">
    <source>
        <dbReference type="ARBA" id="ARBA00022692"/>
    </source>
</evidence>
<keyword evidence="9 10" id="KW-0472">Membrane</keyword>
<dbReference type="InterPro" id="IPR036291">
    <property type="entry name" value="NAD(P)-bd_dom_sf"/>
</dbReference>
<protein>
    <submittedName>
        <fullName evidence="12">Potassium transporter</fullName>
    </submittedName>
</protein>
<evidence type="ECO:0000256" key="6">
    <source>
        <dbReference type="ARBA" id="ARBA00022958"/>
    </source>
</evidence>
<reference evidence="12 13" key="1">
    <citation type="submission" date="2018-04" db="EMBL/GenBank/DDBJ databases">
        <title>Acinetobacter junii Genome sequencing and assembly.</title>
        <authorList>
            <person name="Su J."/>
            <person name="Rensing C."/>
            <person name="Mazhar H.S."/>
        </authorList>
    </citation>
    <scope>NUCLEOTIDE SEQUENCE [LARGE SCALE GENOMIC DNA]</scope>
    <source>
        <strain evidence="12 13">SC22</strain>
    </source>
</reference>
<accession>A0A365PJY7</accession>
<dbReference type="EMBL" id="QEWH01000036">
    <property type="protein sequence ID" value="RBA48250.1"/>
    <property type="molecule type" value="Genomic_DNA"/>
</dbReference>
<dbReference type="PANTHER" id="PTHR46157">
    <property type="entry name" value="K(+) EFFLUX ANTIPORTER 3, CHLOROPLASTIC"/>
    <property type="match status" value="1"/>
</dbReference>
<feature type="transmembrane region" description="Helical" evidence="10">
    <location>
        <begin position="291"/>
        <end position="312"/>
    </location>
</feature>
<dbReference type="Proteomes" id="UP000253688">
    <property type="component" value="Unassembled WGS sequence"/>
</dbReference>
<keyword evidence="6" id="KW-0630">Potassium</keyword>
<dbReference type="InterPro" id="IPR003148">
    <property type="entry name" value="RCK_N"/>
</dbReference>
<name>A0A365PJY7_ACIJU</name>
<dbReference type="Gene3D" id="1.20.1530.20">
    <property type="match status" value="1"/>
</dbReference>
<evidence type="ECO:0000256" key="7">
    <source>
        <dbReference type="ARBA" id="ARBA00022989"/>
    </source>
</evidence>
<dbReference type="GO" id="GO:0012505">
    <property type="term" value="C:endomembrane system"/>
    <property type="evidence" value="ECO:0007669"/>
    <property type="project" value="UniProtKB-SubCell"/>
</dbReference>
<comment type="caution">
    <text evidence="12">The sequence shown here is derived from an EMBL/GenBank/DDBJ whole genome shotgun (WGS) entry which is preliminary data.</text>
</comment>
<dbReference type="RefSeq" id="WP_112987111.1">
    <property type="nucleotide sequence ID" value="NZ_CP131470.1"/>
</dbReference>
<dbReference type="SUPFAM" id="SSF51735">
    <property type="entry name" value="NAD(P)-binding Rossmann-fold domains"/>
    <property type="match status" value="1"/>
</dbReference>
<feature type="transmembrane region" description="Helical" evidence="10">
    <location>
        <begin position="149"/>
        <end position="167"/>
    </location>
</feature>
<dbReference type="PROSITE" id="PS51201">
    <property type="entry name" value="RCK_N"/>
    <property type="match status" value="1"/>
</dbReference>
<evidence type="ECO:0000256" key="1">
    <source>
        <dbReference type="ARBA" id="ARBA00004127"/>
    </source>
</evidence>
<keyword evidence="4" id="KW-0633">Potassium transport</keyword>
<evidence type="ECO:0000256" key="3">
    <source>
        <dbReference type="ARBA" id="ARBA00022449"/>
    </source>
</evidence>
<dbReference type="InterPro" id="IPR038770">
    <property type="entry name" value="Na+/solute_symporter_sf"/>
</dbReference>
<evidence type="ECO:0000256" key="2">
    <source>
        <dbReference type="ARBA" id="ARBA00022448"/>
    </source>
</evidence>
<comment type="subcellular location">
    <subcellularLocation>
        <location evidence="1">Endomembrane system</location>
        <topology evidence="1">Multi-pass membrane protein</topology>
    </subcellularLocation>
</comment>
<feature type="transmembrane region" description="Helical" evidence="10">
    <location>
        <begin position="53"/>
        <end position="72"/>
    </location>
</feature>
<feature type="transmembrane region" description="Helical" evidence="10">
    <location>
        <begin position="266"/>
        <end position="285"/>
    </location>
</feature>